<dbReference type="InterPro" id="IPR051612">
    <property type="entry name" value="Teichoic_Acid_Biosynth"/>
</dbReference>
<protein>
    <submittedName>
        <fullName evidence="7">CDP-glycerol--glycerophosphate glycerophosphotransferase</fullName>
    </submittedName>
</protein>
<evidence type="ECO:0000313" key="7">
    <source>
        <dbReference type="EMBL" id="PAV06433.1"/>
    </source>
</evidence>
<organism evidence="7 8">
    <name type="scientific">Methanobacterium bryantii</name>
    <dbReference type="NCBI Taxonomy" id="2161"/>
    <lineage>
        <taxon>Archaea</taxon>
        <taxon>Methanobacteriati</taxon>
        <taxon>Methanobacteriota</taxon>
        <taxon>Methanomada group</taxon>
        <taxon>Methanobacteria</taxon>
        <taxon>Methanobacteriales</taxon>
        <taxon>Methanobacteriaceae</taxon>
        <taxon>Methanobacterium</taxon>
    </lineage>
</organism>
<keyword evidence="8" id="KW-1185">Reference proteome</keyword>
<name>A0A2A2HB14_METBR</name>
<dbReference type="GO" id="GO:0047355">
    <property type="term" value="F:CDP-glycerol glycerophosphotransferase activity"/>
    <property type="evidence" value="ECO:0007669"/>
    <property type="project" value="InterPro"/>
</dbReference>
<evidence type="ECO:0000256" key="5">
    <source>
        <dbReference type="ARBA" id="ARBA00022944"/>
    </source>
</evidence>
<reference evidence="7 8" key="1">
    <citation type="journal article" date="2017" name="BMC Genomics">
        <title>Genomic analysis of methanogenic archaea reveals a shift towards energy conservation.</title>
        <authorList>
            <person name="Gilmore S.P."/>
            <person name="Henske J.K."/>
            <person name="Sexton J.A."/>
            <person name="Solomon K.V."/>
            <person name="Seppala S."/>
            <person name="Yoo J.I."/>
            <person name="Huyett L.M."/>
            <person name="Pressman A."/>
            <person name="Cogan J.Z."/>
            <person name="Kivenson V."/>
            <person name="Peng X."/>
            <person name="Tan Y."/>
            <person name="Valentine D.L."/>
            <person name="O'Malley M.A."/>
        </authorList>
    </citation>
    <scope>NUCLEOTIDE SEQUENCE [LARGE SCALE GENOMIC DNA]</scope>
    <source>
        <strain evidence="7 8">M.o.H.</strain>
    </source>
</reference>
<evidence type="ECO:0000256" key="1">
    <source>
        <dbReference type="ARBA" id="ARBA00004202"/>
    </source>
</evidence>
<dbReference type="PANTHER" id="PTHR37316">
    <property type="entry name" value="TEICHOIC ACID GLYCEROL-PHOSPHATE PRIMASE"/>
    <property type="match status" value="1"/>
</dbReference>
<dbReference type="SUPFAM" id="SSF53756">
    <property type="entry name" value="UDP-Glycosyltransferase/glycogen phosphorylase"/>
    <property type="match status" value="1"/>
</dbReference>
<dbReference type="InterPro" id="IPR043148">
    <property type="entry name" value="TagF_C"/>
</dbReference>
<dbReference type="InterPro" id="IPR007554">
    <property type="entry name" value="Glycerophosphate_synth"/>
</dbReference>
<evidence type="ECO:0000313" key="8">
    <source>
        <dbReference type="Proteomes" id="UP000217784"/>
    </source>
</evidence>
<dbReference type="AlphaFoldDB" id="A0A2A2HB14"/>
<keyword evidence="3" id="KW-1003">Cell membrane</keyword>
<comment type="caution">
    <text evidence="7">The sequence shown here is derived from an EMBL/GenBank/DDBJ whole genome shotgun (WGS) entry which is preliminary data.</text>
</comment>
<dbReference type="EMBL" id="LMVM01000001">
    <property type="protein sequence ID" value="PAV06433.1"/>
    <property type="molecule type" value="Genomic_DNA"/>
</dbReference>
<evidence type="ECO:0000256" key="4">
    <source>
        <dbReference type="ARBA" id="ARBA00022679"/>
    </source>
</evidence>
<dbReference type="Pfam" id="PF04464">
    <property type="entry name" value="Glyphos_transf"/>
    <property type="match status" value="1"/>
</dbReference>
<proteinExistence type="inferred from homology"/>
<evidence type="ECO:0000256" key="3">
    <source>
        <dbReference type="ARBA" id="ARBA00022475"/>
    </source>
</evidence>
<evidence type="ECO:0000256" key="6">
    <source>
        <dbReference type="ARBA" id="ARBA00023136"/>
    </source>
</evidence>
<keyword evidence="5" id="KW-0777">Teichoic acid biosynthesis</keyword>
<sequence>MKKIIKKYLILPGYTLFRKLPLNNDLIIFESNMGRNYSGNPKHIYEEMVKQGLDKKLKCIWILEDTNTKIPGNTLKVKRSRIKYYYYMARAKIWVFDTRDPPHIQKREQCYYIQTWHGTPLKKLGLDMDNVFMAGKEDIETYKRNIYQDSRKWDFLLSQNEFSTEIFKSAFAFSKELAPNKEIWTYGYPRNDILVNNNTKKHINKLKDDLSIPKNKKVLLYAPTWRDNEFHRRSIYKFATAMDFDLLKEKLSSDYIIIVKYHYLVMEDIDWSNYKDFVYTFGADQDIADLYLVSDMLITDYSSVMFDYSILNRPMFFFMYDLESYRDELRGFYSNVVEEIPGPISKTTEELITDIKGYDPGLYNDKYNAFRHKYNRKDNGKASKRVIDRVLELKNTDKLAAQKRLAEELKIK</sequence>
<dbReference type="InterPro" id="IPR043149">
    <property type="entry name" value="TagF_N"/>
</dbReference>
<keyword evidence="4 7" id="KW-0808">Transferase</keyword>
<dbReference type="GO" id="GO:0005886">
    <property type="term" value="C:plasma membrane"/>
    <property type="evidence" value="ECO:0007669"/>
    <property type="project" value="UniProtKB-SubCell"/>
</dbReference>
<evidence type="ECO:0000256" key="2">
    <source>
        <dbReference type="ARBA" id="ARBA00010488"/>
    </source>
</evidence>
<gene>
    <name evidence="7" type="ORF">ASJ80_15870</name>
</gene>
<keyword evidence="6" id="KW-0472">Membrane</keyword>
<dbReference type="PANTHER" id="PTHR37316:SF3">
    <property type="entry name" value="TEICHOIC ACID GLYCEROL-PHOSPHATE TRANSFERASE"/>
    <property type="match status" value="1"/>
</dbReference>
<comment type="subcellular location">
    <subcellularLocation>
        <location evidence="1">Cell membrane</location>
        <topology evidence="1">Peripheral membrane protein</topology>
    </subcellularLocation>
</comment>
<accession>A0A2A2HB14</accession>
<dbReference type="Gene3D" id="3.40.50.12580">
    <property type="match status" value="1"/>
</dbReference>
<dbReference type="Proteomes" id="UP000217784">
    <property type="component" value="Unassembled WGS sequence"/>
</dbReference>
<dbReference type="Gene3D" id="3.40.50.11820">
    <property type="match status" value="1"/>
</dbReference>
<comment type="similarity">
    <text evidence="2">Belongs to the CDP-glycerol glycerophosphotransferase family.</text>
</comment>